<dbReference type="Proteomes" id="UP000008694">
    <property type="component" value="Unassembled WGS sequence"/>
</dbReference>
<sequence length="63" mass="6803">MVFSFVYSIHSSVIRISLSLRNLDSVGIGDPAESQSTTSQSQAVRRASLVTPLPPELYSATAY</sequence>
<evidence type="ECO:0000313" key="2">
    <source>
        <dbReference type="Proteomes" id="UP000008694"/>
    </source>
</evidence>
<keyword evidence="2" id="KW-1185">Reference proteome</keyword>
<protein>
    <submittedName>
        <fullName evidence="1">Predicted protein</fullName>
    </submittedName>
</protein>
<dbReference type="AlphaFoldDB" id="D7KPS7"/>
<dbReference type="Gramene" id="scaffold_104235.1">
    <property type="protein sequence ID" value="scaffold_104235.1"/>
    <property type="gene ID" value="scaffold_104235.1"/>
</dbReference>
<dbReference type="EMBL" id="GL348713">
    <property type="protein sequence ID" value="EFH67574.1"/>
    <property type="molecule type" value="Genomic_DNA"/>
</dbReference>
<reference evidence="2" key="1">
    <citation type="journal article" date="2011" name="Nat. Genet.">
        <title>The Arabidopsis lyrata genome sequence and the basis of rapid genome size change.</title>
        <authorList>
            <person name="Hu T.T."/>
            <person name="Pattyn P."/>
            <person name="Bakker E.G."/>
            <person name="Cao J."/>
            <person name="Cheng J.-F."/>
            <person name="Clark R.M."/>
            <person name="Fahlgren N."/>
            <person name="Fawcett J.A."/>
            <person name="Grimwood J."/>
            <person name="Gundlach H."/>
            <person name="Haberer G."/>
            <person name="Hollister J.D."/>
            <person name="Ossowski S."/>
            <person name="Ottilar R.P."/>
            <person name="Salamov A.A."/>
            <person name="Schneeberger K."/>
            <person name="Spannagl M."/>
            <person name="Wang X."/>
            <person name="Yang L."/>
            <person name="Nasrallah M.E."/>
            <person name="Bergelson J."/>
            <person name="Carrington J.C."/>
            <person name="Gaut B.S."/>
            <person name="Schmutz J."/>
            <person name="Mayer K.F.X."/>
            <person name="Van de Peer Y."/>
            <person name="Grigoriev I.V."/>
            <person name="Nordborg M."/>
            <person name="Weigel D."/>
            <person name="Guo Y.-L."/>
        </authorList>
    </citation>
    <scope>NUCLEOTIDE SEQUENCE [LARGE SCALE GENOMIC DNA]</scope>
    <source>
        <strain evidence="2">cv. MN47</strain>
    </source>
</reference>
<evidence type="ECO:0000313" key="1">
    <source>
        <dbReference type="EMBL" id="EFH67574.1"/>
    </source>
</evidence>
<proteinExistence type="predicted"/>
<accession>D7KPS7</accession>
<dbReference type="HOGENOM" id="CLU_2888782_0_0_1"/>
<gene>
    <name evidence="1" type="ORF">ARALYDRAFT_891441</name>
</gene>
<organism evidence="2">
    <name type="scientific">Arabidopsis lyrata subsp. lyrata</name>
    <name type="common">Lyre-leaved rock-cress</name>
    <dbReference type="NCBI Taxonomy" id="81972"/>
    <lineage>
        <taxon>Eukaryota</taxon>
        <taxon>Viridiplantae</taxon>
        <taxon>Streptophyta</taxon>
        <taxon>Embryophyta</taxon>
        <taxon>Tracheophyta</taxon>
        <taxon>Spermatophyta</taxon>
        <taxon>Magnoliopsida</taxon>
        <taxon>eudicotyledons</taxon>
        <taxon>Gunneridae</taxon>
        <taxon>Pentapetalae</taxon>
        <taxon>rosids</taxon>
        <taxon>malvids</taxon>
        <taxon>Brassicales</taxon>
        <taxon>Brassicaceae</taxon>
        <taxon>Camelineae</taxon>
        <taxon>Arabidopsis</taxon>
    </lineage>
</organism>
<name>D7KPS7_ARALL</name>